<evidence type="ECO:0000313" key="2">
    <source>
        <dbReference type="Proteomes" id="UP000813461"/>
    </source>
</evidence>
<dbReference type="Proteomes" id="UP000813461">
    <property type="component" value="Unassembled WGS sequence"/>
</dbReference>
<dbReference type="InterPro" id="IPR050977">
    <property type="entry name" value="Fungal_Meroterpenoid_Isomerase"/>
</dbReference>
<comment type="caution">
    <text evidence="1">The sequence shown here is derived from an EMBL/GenBank/DDBJ whole genome shotgun (WGS) entry which is preliminary data.</text>
</comment>
<keyword evidence="2" id="KW-1185">Reference proteome</keyword>
<protein>
    <recommendedName>
        <fullName evidence="3">SnoaL-like domain-containing protein</fullName>
    </recommendedName>
</protein>
<dbReference type="Gene3D" id="3.10.450.50">
    <property type="match status" value="1"/>
</dbReference>
<gene>
    <name evidence="1" type="ORF">FB567DRAFT_586069</name>
</gene>
<dbReference type="SUPFAM" id="SSF54427">
    <property type="entry name" value="NTF2-like"/>
    <property type="match status" value="1"/>
</dbReference>
<dbReference type="InterPro" id="IPR032710">
    <property type="entry name" value="NTF2-like_dom_sf"/>
</dbReference>
<evidence type="ECO:0008006" key="3">
    <source>
        <dbReference type="Google" id="ProtNLM"/>
    </source>
</evidence>
<dbReference type="EMBL" id="JAGMVJ010000001">
    <property type="protein sequence ID" value="KAH7094716.1"/>
    <property type="molecule type" value="Genomic_DNA"/>
</dbReference>
<proteinExistence type="predicted"/>
<dbReference type="PANTHER" id="PTHR39598:SF1">
    <property type="entry name" value="AUSTINOID BIOSYNTHESIS CLUSTERS PROTEIN F-RELATED"/>
    <property type="match status" value="1"/>
</dbReference>
<reference evidence="1" key="1">
    <citation type="journal article" date="2021" name="Nat. Commun.">
        <title>Genetic determinants of endophytism in the Arabidopsis root mycobiome.</title>
        <authorList>
            <person name="Mesny F."/>
            <person name="Miyauchi S."/>
            <person name="Thiergart T."/>
            <person name="Pickel B."/>
            <person name="Atanasova L."/>
            <person name="Karlsson M."/>
            <person name="Huettel B."/>
            <person name="Barry K.W."/>
            <person name="Haridas S."/>
            <person name="Chen C."/>
            <person name="Bauer D."/>
            <person name="Andreopoulos W."/>
            <person name="Pangilinan J."/>
            <person name="LaButti K."/>
            <person name="Riley R."/>
            <person name="Lipzen A."/>
            <person name="Clum A."/>
            <person name="Drula E."/>
            <person name="Henrissat B."/>
            <person name="Kohler A."/>
            <person name="Grigoriev I.V."/>
            <person name="Martin F.M."/>
            <person name="Hacquard S."/>
        </authorList>
    </citation>
    <scope>NUCLEOTIDE SEQUENCE</scope>
    <source>
        <strain evidence="1">MPI-SDFR-AT-0120</strain>
    </source>
</reference>
<evidence type="ECO:0000313" key="1">
    <source>
        <dbReference type="EMBL" id="KAH7094716.1"/>
    </source>
</evidence>
<sequence>MSTENTSKLLTTALAVVAGYNQWDIEAILAPRAPNCTHRVYPLRLPRPTLNNTAYREYFSGILPYFKNFNVTVMDAYVDEQANRVALQAASTADSVIGPYANEYVLMMKMTECQTQVVEVREFVDSEASAMFFPNLTAYIAGGGKGFGEEK</sequence>
<dbReference type="PANTHER" id="PTHR39598">
    <property type="entry name" value="AUSTINOL SYNTHESIS PROTEIN F-RELATED"/>
    <property type="match status" value="1"/>
</dbReference>
<dbReference type="OrthoDB" id="3758478at2759"/>
<accession>A0A8K0W3K7</accession>
<dbReference type="AlphaFoldDB" id="A0A8K0W3K7"/>
<name>A0A8K0W3K7_9PLEO</name>
<organism evidence="1 2">
    <name type="scientific">Paraphoma chrysanthemicola</name>
    <dbReference type="NCBI Taxonomy" id="798071"/>
    <lineage>
        <taxon>Eukaryota</taxon>
        <taxon>Fungi</taxon>
        <taxon>Dikarya</taxon>
        <taxon>Ascomycota</taxon>
        <taxon>Pezizomycotina</taxon>
        <taxon>Dothideomycetes</taxon>
        <taxon>Pleosporomycetidae</taxon>
        <taxon>Pleosporales</taxon>
        <taxon>Pleosporineae</taxon>
        <taxon>Phaeosphaeriaceae</taxon>
        <taxon>Paraphoma</taxon>
    </lineage>
</organism>